<dbReference type="Proteomes" id="UP000245119">
    <property type="component" value="Linkage Group LG7"/>
</dbReference>
<reference evidence="1 2" key="1">
    <citation type="submission" date="2018-04" db="EMBL/GenBank/DDBJ databases">
        <title>The genome of golden apple snail Pomacea canaliculata provides insight into stress tolerance and invasive adaptation.</title>
        <authorList>
            <person name="Liu C."/>
            <person name="Liu B."/>
            <person name="Ren Y."/>
            <person name="Zhang Y."/>
            <person name="Wang H."/>
            <person name="Li S."/>
            <person name="Jiang F."/>
            <person name="Yin L."/>
            <person name="Zhang G."/>
            <person name="Qian W."/>
            <person name="Fan W."/>
        </authorList>
    </citation>
    <scope>NUCLEOTIDE SEQUENCE [LARGE SCALE GENOMIC DNA]</scope>
    <source>
        <strain evidence="1">SZHN2017</strain>
        <tissue evidence="1">Muscle</tissue>
    </source>
</reference>
<dbReference type="AlphaFoldDB" id="A0A2T7P1F7"/>
<accession>A0A2T7P1F7</accession>
<comment type="caution">
    <text evidence="1">The sequence shown here is derived from an EMBL/GenBank/DDBJ whole genome shotgun (WGS) entry which is preliminary data.</text>
</comment>
<organism evidence="1 2">
    <name type="scientific">Pomacea canaliculata</name>
    <name type="common">Golden apple snail</name>
    <dbReference type="NCBI Taxonomy" id="400727"/>
    <lineage>
        <taxon>Eukaryota</taxon>
        <taxon>Metazoa</taxon>
        <taxon>Spiralia</taxon>
        <taxon>Lophotrochozoa</taxon>
        <taxon>Mollusca</taxon>
        <taxon>Gastropoda</taxon>
        <taxon>Caenogastropoda</taxon>
        <taxon>Architaenioglossa</taxon>
        <taxon>Ampullarioidea</taxon>
        <taxon>Ampullariidae</taxon>
        <taxon>Pomacea</taxon>
    </lineage>
</organism>
<name>A0A2T7P1F7_POMCA</name>
<keyword evidence="2" id="KW-1185">Reference proteome</keyword>
<protein>
    <submittedName>
        <fullName evidence="1">Uncharacterized protein</fullName>
    </submittedName>
</protein>
<proteinExistence type="predicted"/>
<evidence type="ECO:0000313" key="1">
    <source>
        <dbReference type="EMBL" id="PVD27230.1"/>
    </source>
</evidence>
<dbReference type="EMBL" id="PZQS01000007">
    <property type="protein sequence ID" value="PVD27230.1"/>
    <property type="molecule type" value="Genomic_DNA"/>
</dbReference>
<dbReference type="OrthoDB" id="10063408at2759"/>
<gene>
    <name evidence="1" type="ORF">C0Q70_12385</name>
</gene>
<sequence>MASGSEKYRQALSSAVDSHRRTHISKLRAVAAERRSSLMQLHAARGQEVAKKISKTVSKLNNKIKLLIPNYNSYSNVEATLPATLSFKDVSSEDCQAQCQKALDARWAKRRKSDCEESHGIDIVETASTSTTGISDKFVDETKKEPHHLRCPDGPDSWCFRKKAVAAGETPGMLMKFHVPFNPSMKECHP</sequence>
<evidence type="ECO:0000313" key="2">
    <source>
        <dbReference type="Proteomes" id="UP000245119"/>
    </source>
</evidence>